<dbReference type="OrthoDB" id="3251181at2759"/>
<dbReference type="GO" id="GO:0003676">
    <property type="term" value="F:nucleic acid binding"/>
    <property type="evidence" value="ECO:0007669"/>
    <property type="project" value="InterPro"/>
</dbReference>
<feature type="region of interest" description="Disordered" evidence="3">
    <location>
        <begin position="1"/>
        <end position="61"/>
    </location>
</feature>
<feature type="domain" description="CCHC-type" evidence="4">
    <location>
        <begin position="23"/>
        <end position="38"/>
    </location>
</feature>
<dbReference type="Proteomes" id="UP000054477">
    <property type="component" value="Unassembled WGS sequence"/>
</dbReference>
<organism evidence="5 6">
    <name type="scientific">Laccaria amethystina LaAM-08-1</name>
    <dbReference type="NCBI Taxonomy" id="1095629"/>
    <lineage>
        <taxon>Eukaryota</taxon>
        <taxon>Fungi</taxon>
        <taxon>Dikarya</taxon>
        <taxon>Basidiomycota</taxon>
        <taxon>Agaricomycotina</taxon>
        <taxon>Agaricomycetes</taxon>
        <taxon>Agaricomycetidae</taxon>
        <taxon>Agaricales</taxon>
        <taxon>Agaricineae</taxon>
        <taxon>Hydnangiaceae</taxon>
        <taxon>Laccaria</taxon>
    </lineage>
</organism>
<evidence type="ECO:0000259" key="4">
    <source>
        <dbReference type="PROSITE" id="PS50158"/>
    </source>
</evidence>
<keyword evidence="2" id="KW-0862">Zinc</keyword>
<reference evidence="6" key="2">
    <citation type="submission" date="2015-01" db="EMBL/GenBank/DDBJ databases">
        <title>Evolutionary Origins and Diversification of the Mycorrhizal Mutualists.</title>
        <authorList>
            <consortium name="DOE Joint Genome Institute"/>
            <consortium name="Mycorrhizal Genomics Consortium"/>
            <person name="Kohler A."/>
            <person name="Kuo A."/>
            <person name="Nagy L.G."/>
            <person name="Floudas D."/>
            <person name="Copeland A."/>
            <person name="Barry K.W."/>
            <person name="Cichocki N."/>
            <person name="Veneault-Fourrey C."/>
            <person name="LaButti K."/>
            <person name="Lindquist E.A."/>
            <person name="Lipzen A."/>
            <person name="Lundell T."/>
            <person name="Morin E."/>
            <person name="Murat C."/>
            <person name="Riley R."/>
            <person name="Ohm R."/>
            <person name="Sun H."/>
            <person name="Tunlid A."/>
            <person name="Henrissat B."/>
            <person name="Grigoriev I.V."/>
            <person name="Hibbett D.S."/>
            <person name="Martin F."/>
        </authorList>
    </citation>
    <scope>NUCLEOTIDE SEQUENCE [LARGE SCALE GENOMIC DNA]</scope>
    <source>
        <strain evidence="6">LaAM-08-1</strain>
    </source>
</reference>
<keyword evidence="2" id="KW-0479">Metal-binding</keyword>
<feature type="compositionally biased region" description="Low complexity" evidence="3">
    <location>
        <begin position="1"/>
        <end position="10"/>
    </location>
</feature>
<evidence type="ECO:0000256" key="1">
    <source>
        <dbReference type="ARBA" id="ARBA00022664"/>
    </source>
</evidence>
<name>A0A0C9WW41_9AGAR</name>
<keyword evidence="1" id="KW-0507">mRNA processing</keyword>
<dbReference type="HOGENOM" id="CLU_1791465_0_0_1"/>
<dbReference type="EMBL" id="KN838710">
    <property type="protein sequence ID" value="KIJ96800.1"/>
    <property type="molecule type" value="Genomic_DNA"/>
</dbReference>
<sequence>MAVSPSSSKWKGGKGGKKQRGECWNCGSKEHFKDKCPEPPKSSDRPKKVAAKPNTASGSANVAVQDVDSESDGVWVAIETDGESVASYGSMPDLQAVTDSSASDISYVESFVEDDSDWFSEVAEDADEFNDDKWFFEDSPTIPTP</sequence>
<accession>A0A0C9WW41</accession>
<protein>
    <recommendedName>
        <fullName evidence="4">CCHC-type domain-containing protein</fullName>
    </recommendedName>
</protein>
<keyword evidence="6" id="KW-1185">Reference proteome</keyword>
<dbReference type="PROSITE" id="PS50158">
    <property type="entry name" value="ZF_CCHC"/>
    <property type="match status" value="1"/>
</dbReference>
<evidence type="ECO:0000256" key="3">
    <source>
        <dbReference type="SAM" id="MobiDB-lite"/>
    </source>
</evidence>
<proteinExistence type="predicted"/>
<dbReference type="AlphaFoldDB" id="A0A0C9WW41"/>
<dbReference type="Gene3D" id="4.10.60.10">
    <property type="entry name" value="Zinc finger, CCHC-type"/>
    <property type="match status" value="1"/>
</dbReference>
<evidence type="ECO:0000313" key="6">
    <source>
        <dbReference type="Proteomes" id="UP000054477"/>
    </source>
</evidence>
<dbReference type="InterPro" id="IPR001878">
    <property type="entry name" value="Znf_CCHC"/>
</dbReference>
<dbReference type="GO" id="GO:0008270">
    <property type="term" value="F:zinc ion binding"/>
    <property type="evidence" value="ECO:0007669"/>
    <property type="project" value="UniProtKB-KW"/>
</dbReference>
<feature type="non-terminal residue" evidence="5">
    <location>
        <position position="145"/>
    </location>
</feature>
<keyword evidence="2" id="KW-0863">Zinc-finger</keyword>
<evidence type="ECO:0000313" key="5">
    <source>
        <dbReference type="EMBL" id="KIJ96800.1"/>
    </source>
</evidence>
<dbReference type="GO" id="GO:0006397">
    <property type="term" value="P:mRNA processing"/>
    <property type="evidence" value="ECO:0007669"/>
    <property type="project" value="UniProtKB-KW"/>
</dbReference>
<evidence type="ECO:0000256" key="2">
    <source>
        <dbReference type="PROSITE-ProRule" id="PRU00047"/>
    </source>
</evidence>
<gene>
    <name evidence="5" type="ORF">K443DRAFT_106674</name>
</gene>
<reference evidence="5 6" key="1">
    <citation type="submission" date="2014-04" db="EMBL/GenBank/DDBJ databases">
        <authorList>
            <consortium name="DOE Joint Genome Institute"/>
            <person name="Kuo A."/>
            <person name="Kohler A."/>
            <person name="Nagy L.G."/>
            <person name="Floudas D."/>
            <person name="Copeland A."/>
            <person name="Barry K.W."/>
            <person name="Cichocki N."/>
            <person name="Veneault-Fourrey C."/>
            <person name="LaButti K."/>
            <person name="Lindquist E.A."/>
            <person name="Lipzen A."/>
            <person name="Lundell T."/>
            <person name="Morin E."/>
            <person name="Murat C."/>
            <person name="Sun H."/>
            <person name="Tunlid A."/>
            <person name="Henrissat B."/>
            <person name="Grigoriev I.V."/>
            <person name="Hibbett D.S."/>
            <person name="Martin F."/>
            <person name="Nordberg H.P."/>
            <person name="Cantor M.N."/>
            <person name="Hua S.X."/>
        </authorList>
    </citation>
    <scope>NUCLEOTIDE SEQUENCE [LARGE SCALE GENOMIC DNA]</scope>
    <source>
        <strain evidence="5 6">LaAM-08-1</strain>
    </source>
</reference>
<feature type="compositionally biased region" description="Basic and acidic residues" evidence="3">
    <location>
        <begin position="28"/>
        <end position="47"/>
    </location>
</feature>
<dbReference type="SUPFAM" id="SSF57756">
    <property type="entry name" value="Retrovirus zinc finger-like domains"/>
    <property type="match status" value="1"/>
</dbReference>
<dbReference type="InterPro" id="IPR036875">
    <property type="entry name" value="Znf_CCHC_sf"/>
</dbReference>